<accession>A0A1K2HE80</accession>
<feature type="region of interest" description="Disordered" evidence="2">
    <location>
        <begin position="1"/>
        <end position="27"/>
    </location>
</feature>
<dbReference type="InterPro" id="IPR012434">
    <property type="entry name" value="DUF1631"/>
</dbReference>
<dbReference type="OrthoDB" id="6188167at2"/>
<feature type="region of interest" description="Disordered" evidence="2">
    <location>
        <begin position="245"/>
        <end position="275"/>
    </location>
</feature>
<dbReference type="EMBL" id="FPKR01000005">
    <property type="protein sequence ID" value="SFZ75071.1"/>
    <property type="molecule type" value="Genomic_DNA"/>
</dbReference>
<name>A0A1K2HE80_9NEIS</name>
<feature type="compositionally biased region" description="Low complexity" evidence="2">
    <location>
        <begin position="246"/>
        <end position="272"/>
    </location>
</feature>
<evidence type="ECO:0000313" key="3">
    <source>
        <dbReference type="EMBL" id="SFZ75071.1"/>
    </source>
</evidence>
<feature type="compositionally biased region" description="Polar residues" evidence="2">
    <location>
        <begin position="10"/>
        <end position="19"/>
    </location>
</feature>
<gene>
    <name evidence="3" type="ORF">SAMN02745887_01444</name>
</gene>
<evidence type="ECO:0000256" key="2">
    <source>
        <dbReference type="SAM" id="MobiDB-lite"/>
    </source>
</evidence>
<reference evidence="3 4" key="1">
    <citation type="submission" date="2016-11" db="EMBL/GenBank/DDBJ databases">
        <authorList>
            <person name="Jaros S."/>
            <person name="Januszkiewicz K."/>
            <person name="Wedrychowicz H."/>
        </authorList>
    </citation>
    <scope>NUCLEOTIDE SEQUENCE [LARGE SCALE GENOMIC DNA]</scope>
    <source>
        <strain evidence="3 4">DSM 18899</strain>
    </source>
</reference>
<keyword evidence="1" id="KW-0175">Coiled coil</keyword>
<sequence length="832" mass="90794">MNAADMKFAPNNQAQTSGRTAGAARPGAMNTKNESLAMLSSCRDLAADLLSKSLSTILDRIEESLFELADKSLDRDSYNLYMQARGEAQAKRTEIEQEFRRRFVEGFDVTMRPDRAQRAADSFSFDADSMSLVGHHDYEEDLAVTNITSKLKNKLGADLTALNFRIGHLMHLPEASREDNPMSPQAIVEAFRSACQKIESDMNVRLLVLKQFEQLASENVPNVYQNLNRFLIDRNILPVLPKSGFRRAPAQPRRNAPVNPQQGEQAAGAEAGWDNQGGAGYGAQMGYGTGGFAQAGGNTGNADLPAYAVGNENELINSLQQLLAFNQAMQGMPAPNMGGGLPGQMPVNAPLGMPQAGAPAFMTSVGQSFLDALNLLQAGTIEGALTDQGELDAHALSHGTANVLHQIKTTSLAASLGHVDAMTVDIVAMLFDNLFDDRNIPSPMKALIGRLQIPVLKVAMLDSKFFARKQHPTRRLLDALAHAALGWDEADGFDDKLYRKLAELVERIVNDFDENISIFGIALEELETFLANEEQEANSSAEAVANELAEAERKEVAARHVEQVLSARLIAATDMPVLIRDFLHQQWRQVLQHAALQMEEKPDAWADAAQAMEDLIWSVAPKVGVEERLRLVNLLPKLLRRLERGTEEAGVERAQREAFFAELVNSHANAIKSGLKQAEPVSPAIVAPAAPVLEAPVPLPPPPVLSERALDDLPALDIGAGVAGFEVADASWDAGLDKYRDYDDVVANQLRRGAWVEFHQADGSLSRAKLAWVSPMKSRYLFTNRQGQNGLEFTLLELIDLFKRGEASLIESGPSVERAVSDMIDMLQTQAA</sequence>
<feature type="coiled-coil region" evidence="1">
    <location>
        <begin position="523"/>
        <end position="554"/>
    </location>
</feature>
<dbReference type="Pfam" id="PF07793">
    <property type="entry name" value="DUF1631"/>
    <property type="match status" value="1"/>
</dbReference>
<dbReference type="Proteomes" id="UP000186513">
    <property type="component" value="Unassembled WGS sequence"/>
</dbReference>
<evidence type="ECO:0008006" key="5">
    <source>
        <dbReference type="Google" id="ProtNLM"/>
    </source>
</evidence>
<dbReference type="STRING" id="1121279.SAMN02745887_01444"/>
<dbReference type="AlphaFoldDB" id="A0A1K2HE80"/>
<evidence type="ECO:0000313" key="4">
    <source>
        <dbReference type="Proteomes" id="UP000186513"/>
    </source>
</evidence>
<keyword evidence="4" id="KW-1185">Reference proteome</keyword>
<evidence type="ECO:0000256" key="1">
    <source>
        <dbReference type="SAM" id="Coils"/>
    </source>
</evidence>
<proteinExistence type="predicted"/>
<organism evidence="3 4">
    <name type="scientific">Chitinimonas taiwanensis DSM 18899</name>
    <dbReference type="NCBI Taxonomy" id="1121279"/>
    <lineage>
        <taxon>Bacteria</taxon>
        <taxon>Pseudomonadati</taxon>
        <taxon>Pseudomonadota</taxon>
        <taxon>Betaproteobacteria</taxon>
        <taxon>Neisseriales</taxon>
        <taxon>Chitinibacteraceae</taxon>
        <taxon>Chitinimonas</taxon>
    </lineage>
</organism>
<protein>
    <recommendedName>
        <fullName evidence="5">Thymidine phosphorylase</fullName>
    </recommendedName>
</protein>